<dbReference type="Pfam" id="PF00212">
    <property type="entry name" value="ANP"/>
    <property type="match status" value="1"/>
</dbReference>
<evidence type="ECO:0000313" key="12">
    <source>
        <dbReference type="Ensembl" id="ENSHCOP00000021898.1"/>
    </source>
</evidence>
<dbReference type="Ensembl" id="ENSHCOT00000002453.1">
    <property type="protein sequence ID" value="ENSHCOP00000021898.1"/>
    <property type="gene ID" value="ENSHCOG00000009116.1"/>
</dbReference>
<dbReference type="PROSITE" id="PS00263">
    <property type="entry name" value="NATRIURETIC_PEPTIDE"/>
    <property type="match status" value="1"/>
</dbReference>
<dbReference type="PANTHER" id="PTHR12167:SF6">
    <property type="entry name" value="C-TYPE NATRIURETIC PEPTIDE 2-LIKE"/>
    <property type="match status" value="1"/>
</dbReference>
<keyword evidence="11" id="KW-0812">Transmembrane</keyword>
<keyword evidence="11" id="KW-0472">Membrane</keyword>
<reference evidence="12" key="2">
    <citation type="submission" date="2025-09" db="UniProtKB">
        <authorList>
            <consortium name="Ensembl"/>
        </authorList>
    </citation>
    <scope>IDENTIFICATION</scope>
</reference>
<keyword evidence="13" id="KW-1185">Reference proteome</keyword>
<dbReference type="OMA" id="MAPCSTL"/>
<dbReference type="Proteomes" id="UP000264820">
    <property type="component" value="Unplaced"/>
</dbReference>
<dbReference type="AlphaFoldDB" id="A0A3Q2Z781"/>
<evidence type="ECO:0000256" key="5">
    <source>
        <dbReference type="ARBA" id="ARBA00022685"/>
    </source>
</evidence>
<dbReference type="GO" id="GO:0097746">
    <property type="term" value="P:blood vessel diameter maintenance"/>
    <property type="evidence" value="ECO:0007669"/>
    <property type="project" value="UniProtKB-KW"/>
</dbReference>
<evidence type="ECO:0000256" key="7">
    <source>
        <dbReference type="ARBA" id="ARBA00022858"/>
    </source>
</evidence>
<dbReference type="InterPro" id="IPR000663">
    <property type="entry name" value="Natr_peptide"/>
</dbReference>
<keyword evidence="7 9" id="KW-0838">Vasoactive</keyword>
<dbReference type="PRINTS" id="PR00712">
    <property type="entry name" value="BNATPEPTIDE"/>
</dbReference>
<dbReference type="PANTHER" id="PTHR12167">
    <property type="entry name" value="C-TYPE NATRIURETIC PEPTIDE"/>
    <property type="match status" value="1"/>
</dbReference>
<dbReference type="GO" id="GO:0007168">
    <property type="term" value="P:receptor guanylyl cyclase signaling pathway"/>
    <property type="evidence" value="ECO:0007669"/>
    <property type="project" value="TreeGrafter"/>
</dbReference>
<accession>A0A3Q2Z781</accession>
<evidence type="ECO:0000256" key="3">
    <source>
        <dbReference type="ARBA" id="ARBA00009041"/>
    </source>
</evidence>
<feature type="region of interest" description="Disordered" evidence="10">
    <location>
        <begin position="60"/>
        <end position="90"/>
    </location>
</feature>
<evidence type="ECO:0000256" key="8">
    <source>
        <dbReference type="ARBA" id="ARBA00023157"/>
    </source>
</evidence>
<dbReference type="SMART" id="SM00183">
    <property type="entry name" value="NAT_PEP"/>
    <property type="match status" value="1"/>
</dbReference>
<dbReference type="GeneTree" id="ENSGT01150000289963"/>
<comment type="similarity">
    <text evidence="3 9">Belongs to the natriuretic peptide family.</text>
</comment>
<dbReference type="InterPro" id="IPR030480">
    <property type="entry name" value="Natr_peptide_CS"/>
</dbReference>
<keyword evidence="5" id="KW-0165">Cleavage on pair of basic residues</keyword>
<organism evidence="12 13">
    <name type="scientific">Hippocampus comes</name>
    <name type="common">Tiger tail seahorse</name>
    <dbReference type="NCBI Taxonomy" id="109280"/>
    <lineage>
        <taxon>Eukaryota</taxon>
        <taxon>Metazoa</taxon>
        <taxon>Chordata</taxon>
        <taxon>Craniata</taxon>
        <taxon>Vertebrata</taxon>
        <taxon>Euteleostomi</taxon>
        <taxon>Actinopterygii</taxon>
        <taxon>Neopterygii</taxon>
        <taxon>Teleostei</taxon>
        <taxon>Neoteleostei</taxon>
        <taxon>Acanthomorphata</taxon>
        <taxon>Syngnathiaria</taxon>
        <taxon>Syngnathiformes</taxon>
        <taxon>Syngnathoidei</taxon>
        <taxon>Syngnathidae</taxon>
        <taxon>Hippocampus</taxon>
    </lineage>
</organism>
<feature type="transmembrane region" description="Helical" evidence="11">
    <location>
        <begin position="12"/>
        <end position="29"/>
    </location>
</feature>
<evidence type="ECO:0000256" key="9">
    <source>
        <dbReference type="RuleBase" id="RU003686"/>
    </source>
</evidence>
<protein>
    <submittedName>
        <fullName evidence="12">C-type natriuretic peptide 2-like</fullName>
    </submittedName>
</protein>
<dbReference type="GO" id="GO:0005179">
    <property type="term" value="F:hormone activity"/>
    <property type="evidence" value="ECO:0007669"/>
    <property type="project" value="UniProtKB-KW"/>
</dbReference>
<proteinExistence type="inferred from homology"/>
<evidence type="ECO:0000256" key="4">
    <source>
        <dbReference type="ARBA" id="ARBA00022525"/>
    </source>
</evidence>
<dbReference type="PRINTS" id="PR00710">
    <property type="entry name" value="NATPEPTIDES"/>
</dbReference>
<dbReference type="InterPro" id="IPR002408">
    <property type="entry name" value="Natriuretic_peptide_brain"/>
</dbReference>
<evidence type="ECO:0000256" key="2">
    <source>
        <dbReference type="ARBA" id="ARBA00004613"/>
    </source>
</evidence>
<evidence type="ECO:0000256" key="10">
    <source>
        <dbReference type="SAM" id="MobiDB-lite"/>
    </source>
</evidence>
<evidence type="ECO:0000256" key="1">
    <source>
        <dbReference type="ARBA" id="ARBA00002179"/>
    </source>
</evidence>
<evidence type="ECO:0000256" key="11">
    <source>
        <dbReference type="SAM" id="Phobius"/>
    </source>
</evidence>
<keyword evidence="4" id="KW-0964">Secreted</keyword>
<keyword evidence="8" id="KW-1015">Disulfide bond</keyword>
<name>A0A3Q2Z781_HIPCM</name>
<reference evidence="12" key="1">
    <citation type="submission" date="2025-08" db="UniProtKB">
        <authorList>
            <consortium name="Ensembl"/>
        </authorList>
    </citation>
    <scope>IDENTIFICATION</scope>
</reference>
<dbReference type="GO" id="GO:0006182">
    <property type="term" value="P:cGMP biosynthetic process"/>
    <property type="evidence" value="ECO:0007669"/>
    <property type="project" value="TreeGrafter"/>
</dbReference>
<comment type="subcellular location">
    <subcellularLocation>
        <location evidence="2 9">Secreted</location>
    </subcellularLocation>
</comment>
<keyword evidence="6" id="KW-0372">Hormone</keyword>
<evidence type="ECO:0000256" key="6">
    <source>
        <dbReference type="ARBA" id="ARBA00022702"/>
    </source>
</evidence>
<sequence length="134" mass="14160">HSVTNLKMDTSGASFLSFLVLIFILTLAAESRKLTKSGTHLCLQAMTALFGSRLSSLLMAPPSPSEGSAVGPAAPRKREDEEAEGTAGGSRFLVDSLRRYAKVRRRGGKWTSLGGRGCFGLKMDRIGAVSGLGC</sequence>
<comment type="function">
    <text evidence="1">Exhibits natriuretic and vasodepressant activity. Has cGMP-stimulating activity. May help to regulate body fluid homeostasis in a variety of aquatic environments.</text>
</comment>
<keyword evidence="11" id="KW-1133">Transmembrane helix</keyword>
<dbReference type="GO" id="GO:0005576">
    <property type="term" value="C:extracellular region"/>
    <property type="evidence" value="ECO:0007669"/>
    <property type="project" value="UniProtKB-SubCell"/>
</dbReference>
<evidence type="ECO:0000313" key="13">
    <source>
        <dbReference type="Proteomes" id="UP000264820"/>
    </source>
</evidence>